<dbReference type="PROSITE" id="PS00455">
    <property type="entry name" value="AMP_BINDING"/>
    <property type="match status" value="1"/>
</dbReference>
<keyword evidence="11" id="KW-0472">Membrane</keyword>
<reference evidence="17 18" key="1">
    <citation type="submission" date="2019-07" db="EMBL/GenBank/DDBJ databases">
        <title>Tepidimonas sediminis YIM 72259 draft genome.</title>
        <authorList>
            <person name="Da Costa M.S."/>
            <person name="Froufe H.J.C."/>
            <person name="Egas C."/>
            <person name="Albuquerque L."/>
        </authorList>
    </citation>
    <scope>NUCLEOTIDE SEQUENCE [LARGE SCALE GENOMIC DNA]</scope>
    <source>
        <strain evidence="17 18">YIM 72259</strain>
    </source>
</reference>
<keyword evidence="18" id="KW-1185">Reference proteome</keyword>
<evidence type="ECO:0000256" key="12">
    <source>
        <dbReference type="ARBA" id="ARBA00026121"/>
    </source>
</evidence>
<dbReference type="PANTHER" id="PTHR43767">
    <property type="entry name" value="LONG-CHAIN-FATTY-ACID--COA LIGASE"/>
    <property type="match status" value="1"/>
</dbReference>
<dbReference type="InterPro" id="IPR045851">
    <property type="entry name" value="AMP-bd_C_sf"/>
</dbReference>
<dbReference type="InterPro" id="IPR042099">
    <property type="entry name" value="ANL_N_sf"/>
</dbReference>
<feature type="domain" description="AMP-binding enzyme C-terminal" evidence="16">
    <location>
        <begin position="485"/>
        <end position="559"/>
    </location>
</feature>
<dbReference type="InterPro" id="IPR020845">
    <property type="entry name" value="AMP-binding_CS"/>
</dbReference>
<evidence type="ECO:0000256" key="11">
    <source>
        <dbReference type="ARBA" id="ARBA00023136"/>
    </source>
</evidence>
<dbReference type="InterPro" id="IPR050237">
    <property type="entry name" value="ATP-dep_AMP-bd_enzyme"/>
</dbReference>
<comment type="caution">
    <text evidence="17">The sequence shown here is derived from an EMBL/GenBank/DDBJ whole genome shotgun (WGS) entry which is preliminary data.</text>
</comment>
<evidence type="ECO:0000256" key="1">
    <source>
        <dbReference type="ARBA" id="ARBA00001946"/>
    </source>
</evidence>
<dbReference type="AlphaFoldDB" id="A0A554WMU7"/>
<dbReference type="NCBIfam" id="NF005463">
    <property type="entry name" value="PRK07059.1"/>
    <property type="match status" value="1"/>
</dbReference>
<dbReference type="GO" id="GO:0005524">
    <property type="term" value="F:ATP binding"/>
    <property type="evidence" value="ECO:0007669"/>
    <property type="project" value="UniProtKB-KW"/>
</dbReference>
<comment type="subcellular location">
    <subcellularLocation>
        <location evidence="2">Membrane</location>
        <topology evidence="2">Peripheral membrane protein</topology>
    </subcellularLocation>
</comment>
<keyword evidence="10" id="KW-0443">Lipid metabolism</keyword>
<dbReference type="GO" id="GO:0016020">
    <property type="term" value="C:membrane"/>
    <property type="evidence" value="ECO:0007669"/>
    <property type="project" value="UniProtKB-SubCell"/>
</dbReference>
<comment type="cofactor">
    <cofactor evidence="1">
        <name>Mg(2+)</name>
        <dbReference type="ChEBI" id="CHEBI:18420"/>
    </cofactor>
</comment>
<dbReference type="InterPro" id="IPR025110">
    <property type="entry name" value="AMP-bd_C"/>
</dbReference>
<evidence type="ECO:0000256" key="3">
    <source>
        <dbReference type="ARBA" id="ARBA00005005"/>
    </source>
</evidence>
<dbReference type="FunFam" id="3.40.50.12780:FF:000003">
    <property type="entry name" value="Long-chain-fatty-acid--CoA ligase FadD"/>
    <property type="match status" value="1"/>
</dbReference>
<proteinExistence type="inferred from homology"/>
<comment type="similarity">
    <text evidence="4">Belongs to the ATP-dependent AMP-binding enzyme family.</text>
</comment>
<dbReference type="GO" id="GO:0004467">
    <property type="term" value="F:long-chain fatty acid-CoA ligase activity"/>
    <property type="evidence" value="ECO:0007669"/>
    <property type="project" value="UniProtKB-EC"/>
</dbReference>
<organism evidence="17 18">
    <name type="scientific">Tepidimonas sediminis</name>
    <dbReference type="NCBI Taxonomy" id="2588941"/>
    <lineage>
        <taxon>Bacteria</taxon>
        <taxon>Pseudomonadati</taxon>
        <taxon>Pseudomonadota</taxon>
        <taxon>Betaproteobacteria</taxon>
        <taxon>Burkholderiales</taxon>
        <taxon>Tepidimonas</taxon>
    </lineage>
</organism>
<dbReference type="InterPro" id="IPR000873">
    <property type="entry name" value="AMP-dep_synth/lig_dom"/>
</dbReference>
<dbReference type="Gene3D" id="3.30.300.30">
    <property type="match status" value="1"/>
</dbReference>
<sequence>MSNPSPEPRPVTSADKPWLAAYPEGVPAEIDPGTYPSLVALMEESFAKYAQRPAYSFLGKEWTYAQVDELSRALAAYLQGLGLARGERVAVMMPNCIQYPVAVAAILRAGYVLVNVNPLYTARELEHQLKDSGAAAIVIIENFAHTLQQCIAHTPVRHVILAAMGDLLGLKGAVVNAVVRHVRKLVPPFELPQAVRFNAALAQGRRGQYRRPEVGPHDVAVLQYTGGTTGVSKGAVLLHRNLVANVLQSEAWEAPARRTIPAGEQPTAVCALPLYHIFAFTVNMMLGLRTGGKTILIPNPRDIPAVLKELRQHTFHSFPAVNTLFNALLNHPEFDTVNWRNLRVSLGGGMAVQAAVAKRWLERTGCPICEGYGLSETSPSVCCNPVTARSFSGTIGVPLPSTELRCLDDEGREVPVGTPGEIAIRGPQVMAGYWQRPEETARVMTADGFFRTGDIGVMDERGYFRIVDRKKDMILVSGFNVYPNEVEDVVAQMEGVLECAAVGIPDEHSGEAVKLVVVRKDPSLTEAHIREYCAANLTGYKRPKVIEFRSELPKSPVGKILRRELRGTPQPPANPTA</sequence>
<gene>
    <name evidence="17" type="primary">fadD_2</name>
    <name evidence="17" type="ORF">Tsedi_01753</name>
</gene>
<dbReference type="RefSeq" id="WP_143895747.1">
    <property type="nucleotide sequence ID" value="NZ_VJND01000010.1"/>
</dbReference>
<evidence type="ECO:0000256" key="10">
    <source>
        <dbReference type="ARBA" id="ARBA00023098"/>
    </source>
</evidence>
<keyword evidence="8" id="KW-0067">ATP-binding</keyword>
<dbReference type="PANTHER" id="PTHR43767:SF8">
    <property type="entry name" value="LONG-CHAIN-FATTY-ACID--COA LIGASE"/>
    <property type="match status" value="1"/>
</dbReference>
<evidence type="ECO:0000256" key="9">
    <source>
        <dbReference type="ARBA" id="ARBA00022842"/>
    </source>
</evidence>
<accession>A0A554WMU7</accession>
<evidence type="ECO:0000313" key="17">
    <source>
        <dbReference type="EMBL" id="TSE24893.1"/>
    </source>
</evidence>
<dbReference type="Gene3D" id="3.40.50.12780">
    <property type="entry name" value="N-terminal domain of ligase-like"/>
    <property type="match status" value="1"/>
</dbReference>
<evidence type="ECO:0000256" key="6">
    <source>
        <dbReference type="ARBA" id="ARBA00022741"/>
    </source>
</evidence>
<keyword evidence="5 17" id="KW-0436">Ligase</keyword>
<keyword evidence="7" id="KW-0276">Fatty acid metabolism</keyword>
<evidence type="ECO:0000313" key="18">
    <source>
        <dbReference type="Proteomes" id="UP000320225"/>
    </source>
</evidence>
<dbReference type="SUPFAM" id="SSF56801">
    <property type="entry name" value="Acetyl-CoA synthetase-like"/>
    <property type="match status" value="1"/>
</dbReference>
<evidence type="ECO:0000259" key="16">
    <source>
        <dbReference type="Pfam" id="PF13193"/>
    </source>
</evidence>
<dbReference type="Proteomes" id="UP000320225">
    <property type="component" value="Unassembled WGS sequence"/>
</dbReference>
<evidence type="ECO:0000256" key="5">
    <source>
        <dbReference type="ARBA" id="ARBA00022598"/>
    </source>
</evidence>
<evidence type="ECO:0000256" key="7">
    <source>
        <dbReference type="ARBA" id="ARBA00022832"/>
    </source>
</evidence>
<dbReference type="Pfam" id="PF00501">
    <property type="entry name" value="AMP-binding"/>
    <property type="match status" value="1"/>
</dbReference>
<protein>
    <recommendedName>
        <fullName evidence="13">Long-chain-fatty-acid--CoA ligase</fullName>
        <ecNumber evidence="12">6.2.1.3</ecNumber>
    </recommendedName>
    <alternativeName>
        <fullName evidence="14">Long-chain acyl-CoA synthetase</fullName>
    </alternativeName>
</protein>
<name>A0A554WMU7_9BURK</name>
<comment type="pathway">
    <text evidence="3">Lipid metabolism; fatty acid beta-oxidation.</text>
</comment>
<dbReference type="EC" id="6.2.1.3" evidence="12"/>
<dbReference type="Pfam" id="PF13193">
    <property type="entry name" value="AMP-binding_C"/>
    <property type="match status" value="1"/>
</dbReference>
<evidence type="ECO:0000256" key="4">
    <source>
        <dbReference type="ARBA" id="ARBA00006432"/>
    </source>
</evidence>
<keyword evidence="6" id="KW-0547">Nucleotide-binding</keyword>
<keyword evidence="9" id="KW-0460">Magnesium</keyword>
<evidence type="ECO:0000256" key="14">
    <source>
        <dbReference type="ARBA" id="ARBA00042773"/>
    </source>
</evidence>
<evidence type="ECO:0000256" key="13">
    <source>
        <dbReference type="ARBA" id="ARBA00039545"/>
    </source>
</evidence>
<dbReference type="FunFam" id="3.30.300.30:FF:000006">
    <property type="entry name" value="Long-chain-fatty-acid--CoA ligase FadD"/>
    <property type="match status" value="1"/>
</dbReference>
<evidence type="ECO:0000256" key="2">
    <source>
        <dbReference type="ARBA" id="ARBA00004170"/>
    </source>
</evidence>
<dbReference type="CDD" id="cd05936">
    <property type="entry name" value="FC-FACS_FadD_like"/>
    <property type="match status" value="1"/>
</dbReference>
<evidence type="ECO:0000259" key="15">
    <source>
        <dbReference type="Pfam" id="PF00501"/>
    </source>
</evidence>
<evidence type="ECO:0000256" key="8">
    <source>
        <dbReference type="ARBA" id="ARBA00022840"/>
    </source>
</evidence>
<dbReference type="OrthoDB" id="9766486at2"/>
<dbReference type="EMBL" id="VJND01000010">
    <property type="protein sequence ID" value="TSE24893.1"/>
    <property type="molecule type" value="Genomic_DNA"/>
</dbReference>
<feature type="domain" description="AMP-dependent synthetase/ligase" evidence="15">
    <location>
        <begin position="43"/>
        <end position="434"/>
    </location>
</feature>